<sequence length="396" mass="44440">MSSRSSSSSSRSASLVETSTSEPKAENKPRESYYPRTPVAPNGELILEVGFRARERSQEIRVHAVILSNASPVFASMLEASRFGEGIAVQVATASNPARIALPDDDFQAMEIICRIIHGRAADPKSSSVLDLRPSEILDVAITADKYDCVPALALAIEHWLKPGKAGNLTKNGQMGVWVCDLLMAAYWFRHAAAFETVSGHLISDIAGSFRSLADDREGVQEHLAMKLALALEERRNELRLCLFTSLTDALVKPASCDCRKSWWRPRPLPSVVETVIRRINRDVLSQGMPYMSISEAMRRAEEIPTAAYNRVGRSTIERTYKHKNVWRPWHKGSVSYRIREFKEKELEGLCLRCVHPQMQCDVEAHGEARVQRFEEWAARGRWNPMVMAEGGSRVY</sequence>
<feature type="region of interest" description="Disordered" evidence="1">
    <location>
        <begin position="1"/>
        <end position="37"/>
    </location>
</feature>
<gene>
    <name evidence="3" type="ORF">CCHL11_02117</name>
</gene>
<dbReference type="EMBL" id="MPGH01000011">
    <property type="protein sequence ID" value="OLN97191.1"/>
    <property type="molecule type" value="Genomic_DNA"/>
</dbReference>
<feature type="domain" description="BTB" evidence="2">
    <location>
        <begin position="43"/>
        <end position="126"/>
    </location>
</feature>
<evidence type="ECO:0000259" key="2">
    <source>
        <dbReference type="PROSITE" id="PS50097"/>
    </source>
</evidence>
<dbReference type="PROSITE" id="PS50097">
    <property type="entry name" value="BTB"/>
    <property type="match status" value="1"/>
</dbReference>
<evidence type="ECO:0000313" key="3">
    <source>
        <dbReference type="EMBL" id="OLN97191.1"/>
    </source>
</evidence>
<evidence type="ECO:0000313" key="4">
    <source>
        <dbReference type="Proteomes" id="UP000186583"/>
    </source>
</evidence>
<protein>
    <recommendedName>
        <fullName evidence="2">BTB domain-containing protein</fullName>
    </recommendedName>
</protein>
<name>A0A1Q8S747_9PEZI</name>
<keyword evidence="4" id="KW-1185">Reference proteome</keyword>
<dbReference type="SUPFAM" id="SSF54695">
    <property type="entry name" value="POZ domain"/>
    <property type="match status" value="1"/>
</dbReference>
<dbReference type="STRING" id="708187.A0A1Q8S747"/>
<dbReference type="InterPro" id="IPR011333">
    <property type="entry name" value="SKP1/BTB/POZ_sf"/>
</dbReference>
<comment type="caution">
    <text evidence="3">The sequence shown here is derived from an EMBL/GenBank/DDBJ whole genome shotgun (WGS) entry which is preliminary data.</text>
</comment>
<reference evidence="3 4" key="1">
    <citation type="submission" date="2016-11" db="EMBL/GenBank/DDBJ databases">
        <title>Draft Genome Assembly of Colletotrichum chlorophyti a pathogen of herbaceous plants.</title>
        <authorList>
            <person name="Gan P."/>
            <person name="Narusaka M."/>
            <person name="Tsushima A."/>
            <person name="Narusaka Y."/>
            <person name="Takano Y."/>
            <person name="Shirasu K."/>
        </authorList>
    </citation>
    <scope>NUCLEOTIDE SEQUENCE [LARGE SCALE GENOMIC DNA]</scope>
    <source>
        <strain evidence="3 4">NTL11</strain>
    </source>
</reference>
<organism evidence="3 4">
    <name type="scientific">Colletotrichum chlorophyti</name>
    <dbReference type="NCBI Taxonomy" id="708187"/>
    <lineage>
        <taxon>Eukaryota</taxon>
        <taxon>Fungi</taxon>
        <taxon>Dikarya</taxon>
        <taxon>Ascomycota</taxon>
        <taxon>Pezizomycotina</taxon>
        <taxon>Sordariomycetes</taxon>
        <taxon>Hypocreomycetidae</taxon>
        <taxon>Glomerellales</taxon>
        <taxon>Glomerellaceae</taxon>
        <taxon>Colletotrichum</taxon>
    </lineage>
</organism>
<proteinExistence type="predicted"/>
<feature type="compositionally biased region" description="Low complexity" evidence="1">
    <location>
        <begin position="1"/>
        <end position="14"/>
    </location>
</feature>
<dbReference type="Proteomes" id="UP000186583">
    <property type="component" value="Unassembled WGS sequence"/>
</dbReference>
<dbReference type="CDD" id="cd18186">
    <property type="entry name" value="BTB_POZ_ZBTB_KLHL-like"/>
    <property type="match status" value="1"/>
</dbReference>
<feature type="compositionally biased region" description="Basic and acidic residues" evidence="1">
    <location>
        <begin position="23"/>
        <end position="33"/>
    </location>
</feature>
<evidence type="ECO:0000256" key="1">
    <source>
        <dbReference type="SAM" id="MobiDB-lite"/>
    </source>
</evidence>
<dbReference type="AlphaFoldDB" id="A0A1Q8S747"/>
<accession>A0A1Q8S747</accession>
<dbReference type="Gene3D" id="3.30.710.10">
    <property type="entry name" value="Potassium Channel Kv1.1, Chain A"/>
    <property type="match status" value="1"/>
</dbReference>
<dbReference type="OrthoDB" id="5275938at2759"/>
<dbReference type="InterPro" id="IPR000210">
    <property type="entry name" value="BTB/POZ_dom"/>
</dbReference>